<comment type="caution">
    <text evidence="2">The sequence shown here is derived from an EMBL/GenBank/DDBJ whole genome shotgun (WGS) entry which is preliminary data.</text>
</comment>
<dbReference type="RefSeq" id="WP_345360410.1">
    <property type="nucleotide sequence ID" value="NZ_BAABII010000004.1"/>
</dbReference>
<evidence type="ECO:0000313" key="2">
    <source>
        <dbReference type="EMBL" id="MEY8040700.1"/>
    </source>
</evidence>
<feature type="region of interest" description="Disordered" evidence="1">
    <location>
        <begin position="30"/>
        <end position="54"/>
    </location>
</feature>
<name>A0ABV4CHX2_9PSEU</name>
<protein>
    <submittedName>
        <fullName evidence="2">Uncharacterized protein</fullName>
    </submittedName>
</protein>
<proteinExistence type="predicted"/>
<dbReference type="Proteomes" id="UP001564626">
    <property type="component" value="Unassembled WGS sequence"/>
</dbReference>
<organism evidence="2 3">
    <name type="scientific">Saccharopolyspora cebuensis</name>
    <dbReference type="NCBI Taxonomy" id="418759"/>
    <lineage>
        <taxon>Bacteria</taxon>
        <taxon>Bacillati</taxon>
        <taxon>Actinomycetota</taxon>
        <taxon>Actinomycetes</taxon>
        <taxon>Pseudonocardiales</taxon>
        <taxon>Pseudonocardiaceae</taxon>
        <taxon>Saccharopolyspora</taxon>
    </lineage>
</organism>
<evidence type="ECO:0000256" key="1">
    <source>
        <dbReference type="SAM" id="MobiDB-lite"/>
    </source>
</evidence>
<reference evidence="2 3" key="1">
    <citation type="submission" date="2024-08" db="EMBL/GenBank/DDBJ databases">
        <title>Genome mining of Saccharopolyspora cebuensis PGLac3 from Nigerian medicinal plant.</title>
        <authorList>
            <person name="Ezeobiora C.E."/>
            <person name="Igbokwe N.H."/>
            <person name="Amin D.H."/>
            <person name="Mendie U.E."/>
        </authorList>
    </citation>
    <scope>NUCLEOTIDE SEQUENCE [LARGE SCALE GENOMIC DNA]</scope>
    <source>
        <strain evidence="2 3">PGLac3</strain>
    </source>
</reference>
<dbReference type="EMBL" id="JBGEHV010000025">
    <property type="protein sequence ID" value="MEY8040700.1"/>
    <property type="molecule type" value="Genomic_DNA"/>
</dbReference>
<evidence type="ECO:0000313" key="3">
    <source>
        <dbReference type="Proteomes" id="UP001564626"/>
    </source>
</evidence>
<accession>A0ABV4CHX2</accession>
<keyword evidence="3" id="KW-1185">Reference proteome</keyword>
<sequence>MSRFGAALFLAGLGISAVYLSAHALGRWLDEPLTPDDTPPRPDLHPHRTRTRHE</sequence>
<gene>
    <name evidence="2" type="ORF">AB8O55_14935</name>
</gene>